<reference evidence="2" key="1">
    <citation type="submission" date="2016-07" db="EMBL/GenBank/DDBJ databases">
        <authorList>
            <person name="Bretaudeau A."/>
        </authorList>
    </citation>
    <scope>NUCLEOTIDE SEQUENCE</scope>
    <source>
        <strain evidence="2">Rice</strain>
        <tissue evidence="2">Whole body</tissue>
    </source>
</reference>
<feature type="region of interest" description="Disordered" evidence="1">
    <location>
        <begin position="53"/>
        <end position="80"/>
    </location>
</feature>
<dbReference type="AlphaFoldDB" id="A0A2H1V4M2"/>
<organism evidence="2">
    <name type="scientific">Spodoptera frugiperda</name>
    <name type="common">Fall armyworm</name>
    <dbReference type="NCBI Taxonomy" id="7108"/>
    <lineage>
        <taxon>Eukaryota</taxon>
        <taxon>Metazoa</taxon>
        <taxon>Ecdysozoa</taxon>
        <taxon>Arthropoda</taxon>
        <taxon>Hexapoda</taxon>
        <taxon>Insecta</taxon>
        <taxon>Pterygota</taxon>
        <taxon>Neoptera</taxon>
        <taxon>Endopterygota</taxon>
        <taxon>Lepidoptera</taxon>
        <taxon>Glossata</taxon>
        <taxon>Ditrysia</taxon>
        <taxon>Noctuoidea</taxon>
        <taxon>Noctuidae</taxon>
        <taxon>Amphipyrinae</taxon>
        <taxon>Spodoptera</taxon>
    </lineage>
</organism>
<sequence>MGGVMDSHLEHSYEKQKMVHENILPFLGHHHHQCLNPLQKNFRSELANTLCKYSTPVPRGRPRSTSTAEAGPPPKMRKGKPCQVLSPIDVILDGVSHEQERTRNRMRCMFPTCNFKTNNIADNYEEQLFLLTESAKKIKNNGRMNCIRKEWQFWIWNRNIGKKKYSKPCLKYTKTSLNYIPGANVCVTIVTIVVPPFCFVAGSQYWSQYTGKMKMEKIVRHKPWTTSGQSQKQIKPWKYMSHMEFLLPCMTNAERDTNVTHPDISCFEETTNTDVSRDSADTITAPKKSKKDEIIHNDEDLRLQISRKEPRDDSAAAALPEEICNIFVDNFTPTP</sequence>
<proteinExistence type="predicted"/>
<gene>
    <name evidence="2" type="ORF">SFRICE_019697</name>
</gene>
<evidence type="ECO:0000256" key="1">
    <source>
        <dbReference type="SAM" id="MobiDB-lite"/>
    </source>
</evidence>
<evidence type="ECO:0000313" key="2">
    <source>
        <dbReference type="EMBL" id="SOQ35791.1"/>
    </source>
</evidence>
<protein>
    <submittedName>
        <fullName evidence="2">SFRICE_019697</fullName>
    </submittedName>
</protein>
<accession>A0A2H1V4M2</accession>
<dbReference type="EMBL" id="ODYU01000651">
    <property type="protein sequence ID" value="SOQ35791.1"/>
    <property type="molecule type" value="Genomic_DNA"/>
</dbReference>
<name>A0A2H1V4M2_SPOFR</name>